<keyword evidence="2" id="KW-0456">Lyase</keyword>
<sequence length="111" mass="12253">MNYVKGYTTNESVYTKKEASNYFKEQSNANQLPFIFLSAGVALELSQEKLRFVSESDSTFNGVLCGIATWGGATEGYREENEKAKGWLNATGVNNINNLNDLVNKVATSIK</sequence>
<dbReference type="InterPro" id="IPR050552">
    <property type="entry name" value="LacD_aldolase"/>
</dbReference>
<name>A0AAQ0LYK1_STAXY</name>
<reference evidence="3 4" key="1">
    <citation type="journal article" date="2016" name="Front. Microbiol.">
        <title>Comprehensive Phylogenetic Analysis of Bovine Non-aureus Staphylococci Species Based on Whole-Genome Sequencing.</title>
        <authorList>
            <person name="Naushad S."/>
            <person name="Barkema H.W."/>
            <person name="Luby C."/>
            <person name="Condas L.A."/>
            <person name="Nobrega D.B."/>
            <person name="Carson D.A."/>
            <person name="De Buck J."/>
        </authorList>
    </citation>
    <scope>NUCLEOTIDE SEQUENCE [LARGE SCALE GENOMIC DNA]</scope>
    <source>
        <strain evidence="3 4">SNUC 1349</strain>
    </source>
</reference>
<gene>
    <name evidence="3" type="ORF">BU104_07295</name>
</gene>
<organism evidence="3 4">
    <name type="scientific">Staphylococcus xylosus</name>
    <dbReference type="NCBI Taxonomy" id="1288"/>
    <lineage>
        <taxon>Bacteria</taxon>
        <taxon>Bacillati</taxon>
        <taxon>Bacillota</taxon>
        <taxon>Bacilli</taxon>
        <taxon>Bacillales</taxon>
        <taxon>Staphylococcaceae</taxon>
        <taxon>Staphylococcus</taxon>
    </lineage>
</organism>
<comment type="caution">
    <text evidence="3">The sequence shown here is derived from an EMBL/GenBank/DDBJ whole genome shotgun (WGS) entry which is preliminary data.</text>
</comment>
<dbReference type="InterPro" id="IPR013785">
    <property type="entry name" value="Aldolase_TIM"/>
</dbReference>
<dbReference type="EMBL" id="QXUI01000004">
    <property type="protein sequence ID" value="RIM92438.1"/>
    <property type="molecule type" value="Genomic_DNA"/>
</dbReference>
<protein>
    <submittedName>
        <fullName evidence="3">Uncharacterized protein</fullName>
    </submittedName>
</protein>
<dbReference type="SUPFAM" id="SSF51569">
    <property type="entry name" value="Aldolase"/>
    <property type="match status" value="1"/>
</dbReference>
<evidence type="ECO:0000256" key="2">
    <source>
        <dbReference type="ARBA" id="ARBA00023239"/>
    </source>
</evidence>
<proteinExistence type="inferred from homology"/>
<dbReference type="GO" id="GO:1902777">
    <property type="term" value="P:6-sulfoquinovose(1-) catabolic process"/>
    <property type="evidence" value="ECO:0007669"/>
    <property type="project" value="TreeGrafter"/>
</dbReference>
<dbReference type="Proteomes" id="UP000285579">
    <property type="component" value="Unassembled WGS sequence"/>
</dbReference>
<dbReference type="PANTHER" id="PTHR39340">
    <property type="entry name" value="SULFOFRUCTOSEPHOSPHATE ALDOLASE"/>
    <property type="match status" value="1"/>
</dbReference>
<accession>A0AAQ0LYK1</accession>
<evidence type="ECO:0000313" key="3">
    <source>
        <dbReference type="EMBL" id="RIM92438.1"/>
    </source>
</evidence>
<comment type="similarity">
    <text evidence="1">Belongs to the aldolase LacD family.</text>
</comment>
<dbReference type="Gene3D" id="3.20.20.70">
    <property type="entry name" value="Aldolase class I"/>
    <property type="match status" value="1"/>
</dbReference>
<dbReference type="InterPro" id="IPR002915">
    <property type="entry name" value="DeoC/FbaB/LacD_aldolase"/>
</dbReference>
<evidence type="ECO:0000256" key="1">
    <source>
        <dbReference type="ARBA" id="ARBA00008679"/>
    </source>
</evidence>
<dbReference type="GO" id="GO:0061595">
    <property type="term" value="F:6-deoxy-6-sulfofructose-1-phosphate aldolase activity"/>
    <property type="evidence" value="ECO:0007669"/>
    <property type="project" value="TreeGrafter"/>
</dbReference>
<dbReference type="PANTHER" id="PTHR39340:SF1">
    <property type="entry name" value="SULFOFRUCTOSEPHOSPHATE ALDOLASE"/>
    <property type="match status" value="1"/>
</dbReference>
<dbReference type="Pfam" id="PF01791">
    <property type="entry name" value="DeoC"/>
    <property type="match status" value="1"/>
</dbReference>
<dbReference type="AlphaFoldDB" id="A0AAQ0LYK1"/>
<evidence type="ECO:0000313" key="4">
    <source>
        <dbReference type="Proteomes" id="UP000285579"/>
    </source>
</evidence>